<evidence type="ECO:0000256" key="2">
    <source>
        <dbReference type="ARBA" id="ARBA00023054"/>
    </source>
</evidence>
<dbReference type="InterPro" id="IPR050465">
    <property type="entry name" value="UPF0194_transport"/>
</dbReference>
<dbReference type="RefSeq" id="WP_140603017.1">
    <property type="nucleotide sequence ID" value="NZ_SAWY01000019.1"/>
</dbReference>
<evidence type="ECO:0000256" key="1">
    <source>
        <dbReference type="ARBA" id="ARBA00004196"/>
    </source>
</evidence>
<proteinExistence type="predicted"/>
<dbReference type="Proteomes" id="UP000315303">
    <property type="component" value="Unassembled WGS sequence"/>
</dbReference>
<dbReference type="GO" id="GO:0030313">
    <property type="term" value="C:cell envelope"/>
    <property type="evidence" value="ECO:0007669"/>
    <property type="project" value="UniProtKB-SubCell"/>
</dbReference>
<feature type="chain" id="PRO_5021210890" evidence="3">
    <location>
        <begin position="19"/>
        <end position="319"/>
    </location>
</feature>
<comment type="subcellular location">
    <subcellularLocation>
        <location evidence="1">Cell envelope</location>
    </subcellularLocation>
</comment>
<dbReference type="PANTHER" id="PTHR32347">
    <property type="entry name" value="EFFLUX SYSTEM COMPONENT YKNX-RELATED"/>
    <property type="match status" value="1"/>
</dbReference>
<dbReference type="OrthoDB" id="9156101at2"/>
<keyword evidence="2" id="KW-0175">Coiled coil</keyword>
<keyword evidence="3" id="KW-0732">Signal</keyword>
<feature type="signal peptide" evidence="3">
    <location>
        <begin position="1"/>
        <end position="18"/>
    </location>
</feature>
<dbReference type="Gene3D" id="2.40.30.170">
    <property type="match status" value="1"/>
</dbReference>
<keyword evidence="5" id="KW-1185">Reference proteome</keyword>
<protein>
    <submittedName>
        <fullName evidence="4">HlyD family secretion protein</fullName>
    </submittedName>
</protein>
<evidence type="ECO:0000313" key="5">
    <source>
        <dbReference type="Proteomes" id="UP000315303"/>
    </source>
</evidence>
<comment type="caution">
    <text evidence="4">The sequence shown here is derived from an EMBL/GenBank/DDBJ whole genome shotgun (WGS) entry which is preliminary data.</text>
</comment>
<sequence length="319" mass="35944">MRSRLSILLLLLAATAHADPVSFTLSGQIKASENQAFYAPKTDSWRVQVQWMLPEGDVAKEGDLVVVFDSGSMQSLIEQEQVSLIAAKEELHRLTSSNGQQLLEASYEQKKTALLLEKARIDASIAVEHLSKYDFEKNQLEFEKAVVRNSKAIENLKQVKITAAVAKKKQELKIEQHQRKLKYNQNKLKKMSLRAQRSGPVLYGNHPWNGEKVFVGMTAQPSWKIAEIPSMNGLFIEAWVHEVDYKNLVLNTTAKLTFDAFPSLEQSAQLVEISTQPEEKKEWGKGVYYRTVFNFVANKDMTLLPGMSAQLEFAGAADE</sequence>
<name>A0A502KVC1_9GAMM</name>
<dbReference type="AlphaFoldDB" id="A0A502KVC1"/>
<dbReference type="EMBL" id="SAWY01000019">
    <property type="protein sequence ID" value="TPH15618.1"/>
    <property type="molecule type" value="Genomic_DNA"/>
</dbReference>
<evidence type="ECO:0000313" key="4">
    <source>
        <dbReference type="EMBL" id="TPH15618.1"/>
    </source>
</evidence>
<organism evidence="4 5">
    <name type="scientific">Litorilituus lipolyticus</name>
    <dbReference type="NCBI Taxonomy" id="2491017"/>
    <lineage>
        <taxon>Bacteria</taxon>
        <taxon>Pseudomonadati</taxon>
        <taxon>Pseudomonadota</taxon>
        <taxon>Gammaproteobacteria</taxon>
        <taxon>Alteromonadales</taxon>
        <taxon>Colwelliaceae</taxon>
        <taxon>Litorilituus</taxon>
    </lineage>
</organism>
<reference evidence="4 5" key="1">
    <citation type="submission" date="2019-01" db="EMBL/GenBank/DDBJ databases">
        <title>Litorilituus lipolytica sp. nov., isolated from intertidal sand of the Yellow Sea in China.</title>
        <authorList>
            <person name="Liu A."/>
        </authorList>
    </citation>
    <scope>NUCLEOTIDE SEQUENCE [LARGE SCALE GENOMIC DNA]</scope>
    <source>
        <strain evidence="4 5">RZ04</strain>
    </source>
</reference>
<evidence type="ECO:0000256" key="3">
    <source>
        <dbReference type="SAM" id="SignalP"/>
    </source>
</evidence>
<accession>A0A502KVC1</accession>
<gene>
    <name evidence="4" type="ORF">EPA86_08550</name>
</gene>